<accession>A0AAV7ZRG8</accession>
<evidence type="ECO:0000313" key="2">
    <source>
        <dbReference type="EMBL" id="KAJ3443072.1"/>
    </source>
</evidence>
<reference evidence="2" key="1">
    <citation type="submission" date="2022-08" db="EMBL/GenBank/DDBJ databases">
        <title>Novel sulphate-reducing endosymbionts in the free-living metamonad Anaeramoeba.</title>
        <authorList>
            <person name="Jerlstrom-Hultqvist J."/>
            <person name="Cepicka I."/>
            <person name="Gallot-Lavallee L."/>
            <person name="Salas-Leiva D."/>
            <person name="Curtis B.A."/>
            <person name="Zahonova K."/>
            <person name="Pipaliya S."/>
            <person name="Dacks J."/>
            <person name="Roger A.J."/>
        </authorList>
    </citation>
    <scope>NUCLEOTIDE SEQUENCE</scope>
    <source>
        <strain evidence="2">Busselton2</strain>
    </source>
</reference>
<dbReference type="PANTHER" id="PTHR35205:SF1">
    <property type="entry name" value="ZU5 DOMAIN-CONTAINING PROTEIN"/>
    <property type="match status" value="1"/>
</dbReference>
<dbReference type="GO" id="GO:0043531">
    <property type="term" value="F:ADP binding"/>
    <property type="evidence" value="ECO:0007669"/>
    <property type="project" value="InterPro"/>
</dbReference>
<dbReference type="EMBL" id="JANTQA010000024">
    <property type="protein sequence ID" value="KAJ3443072.1"/>
    <property type="molecule type" value="Genomic_DNA"/>
</dbReference>
<gene>
    <name evidence="2" type="ORF">M0812_01535</name>
</gene>
<protein>
    <submittedName>
        <fullName evidence="2">Atp/gtp-binding protein-related</fullName>
    </submittedName>
</protein>
<dbReference type="SUPFAM" id="SSF52540">
    <property type="entry name" value="P-loop containing nucleoside triphosphate hydrolases"/>
    <property type="match status" value="2"/>
</dbReference>
<dbReference type="Gene3D" id="3.40.50.300">
    <property type="entry name" value="P-loop containing nucleotide triphosphate hydrolases"/>
    <property type="match status" value="2"/>
</dbReference>
<dbReference type="AlphaFoldDB" id="A0AAV7ZRG8"/>
<name>A0AAV7ZRG8_9EUKA</name>
<sequence length="666" mass="78877">MKLLEGRKILDLREESKYYYNFLELVGVMHKINNEQISNLQNEFELYEKGIALNKLSDKEKKFVERLKKKRKAKPKSFLIKKNSNQEMPKLYQIPNENKYFAGRFVELEKIKKILRKKNIVGIKENSSNLGRIGKTEIAIKYVKESIKSRKYNQIFWIDCSKKKKVKKQMKQLANYLGMPSEKHKEKNQLKNFKRWLNQNKGWLIVFDEVKHKQDIEEYLGIQGGKILITTRDRLGEFEVIKEQTVKIDVLKRAESVELLSGILDVKRNDEKKTLQELEHLSLYLGDYPKSLYRAGMEIKGNPELKIKNYQKYKENELEKNGKHLKKNKSNVPKRNKNFTEREVELSLIEEKLEKSPFGIVSLAAETGIGGIGKTQMALQYTYRNAHKYKKVWWINAESDSTIYTSFLDFARRGKISISEEDKKQRREMQVIKRWLVDVKNRGWMLAFDNAKKQDVVKKYIPQKGGHILITSKNKEWETVTDEVIEVGIFKPEEALEYIIKMTKIKKEEEDINLANELSKELEYLPLGLAQACSYIVNTEISFREYIDIFKKKRKELMTKYELPPKDYEEVVHTTWDITMERIDREESGLIEKQDFARLALQEDEDNFEVEDLWEELKQQGYIQELTKDIAVIEDKFKILRNKNEELNLPEKCKIKRGKIYKLMKT</sequence>
<evidence type="ECO:0000259" key="1">
    <source>
        <dbReference type="Pfam" id="PF00931"/>
    </source>
</evidence>
<dbReference type="PANTHER" id="PTHR35205">
    <property type="entry name" value="NB-ARC AND TPR DOMAIN PROTEIN"/>
    <property type="match status" value="1"/>
</dbReference>
<dbReference type="Proteomes" id="UP001146793">
    <property type="component" value="Unassembled WGS sequence"/>
</dbReference>
<comment type="caution">
    <text evidence="2">The sequence shown here is derived from an EMBL/GenBank/DDBJ whole genome shotgun (WGS) entry which is preliminary data.</text>
</comment>
<proteinExistence type="predicted"/>
<evidence type="ECO:0000313" key="3">
    <source>
        <dbReference type="Proteomes" id="UP001146793"/>
    </source>
</evidence>
<feature type="domain" description="NB-ARC" evidence="1">
    <location>
        <begin position="109"/>
        <end position="262"/>
    </location>
</feature>
<dbReference type="Pfam" id="PF00931">
    <property type="entry name" value="NB-ARC"/>
    <property type="match status" value="1"/>
</dbReference>
<organism evidence="2 3">
    <name type="scientific">Anaeramoeba flamelloides</name>
    <dbReference type="NCBI Taxonomy" id="1746091"/>
    <lineage>
        <taxon>Eukaryota</taxon>
        <taxon>Metamonada</taxon>
        <taxon>Anaeramoebidae</taxon>
        <taxon>Anaeramoeba</taxon>
    </lineage>
</organism>
<dbReference type="InterPro" id="IPR027417">
    <property type="entry name" value="P-loop_NTPase"/>
</dbReference>
<dbReference type="InterPro" id="IPR002182">
    <property type="entry name" value="NB-ARC"/>
</dbReference>